<dbReference type="SUPFAM" id="SSF56935">
    <property type="entry name" value="Porins"/>
    <property type="match status" value="1"/>
</dbReference>
<accession>A0A212K4Y8</accession>
<evidence type="ECO:0000256" key="11">
    <source>
        <dbReference type="RuleBase" id="RU003357"/>
    </source>
</evidence>
<evidence type="ECO:0000256" key="4">
    <source>
        <dbReference type="ARBA" id="ARBA00022692"/>
    </source>
</evidence>
<dbReference type="PANTHER" id="PTHR30069">
    <property type="entry name" value="TONB-DEPENDENT OUTER MEMBRANE RECEPTOR"/>
    <property type="match status" value="1"/>
</dbReference>
<dbReference type="GO" id="GO:0044718">
    <property type="term" value="P:siderophore transmembrane transport"/>
    <property type="evidence" value="ECO:0007669"/>
    <property type="project" value="TreeGrafter"/>
</dbReference>
<dbReference type="PROSITE" id="PS52016">
    <property type="entry name" value="TONB_DEPENDENT_REC_3"/>
    <property type="match status" value="1"/>
</dbReference>
<dbReference type="Gene3D" id="2.40.170.20">
    <property type="entry name" value="TonB-dependent receptor, beta-barrel domain"/>
    <property type="match status" value="1"/>
</dbReference>
<organism evidence="14">
    <name type="scientific">uncultured Dysgonomonas sp</name>
    <dbReference type="NCBI Taxonomy" id="206096"/>
    <lineage>
        <taxon>Bacteria</taxon>
        <taxon>Pseudomonadati</taxon>
        <taxon>Bacteroidota</taxon>
        <taxon>Bacteroidia</taxon>
        <taxon>Bacteroidales</taxon>
        <taxon>Dysgonomonadaceae</taxon>
        <taxon>Dysgonomonas</taxon>
        <taxon>environmental samples</taxon>
    </lineage>
</organism>
<gene>
    <name evidence="14" type="ORF">KL86DYS2_13037</name>
</gene>
<feature type="domain" description="TonB-dependent receptor-like beta-barrel" evidence="12">
    <location>
        <begin position="321"/>
        <end position="730"/>
    </location>
</feature>
<keyword evidence="7 10" id="KW-0472">Membrane</keyword>
<evidence type="ECO:0000256" key="3">
    <source>
        <dbReference type="ARBA" id="ARBA00022452"/>
    </source>
</evidence>
<keyword evidence="4 10" id="KW-0812">Transmembrane</keyword>
<dbReference type="RefSeq" id="WP_296951351.1">
    <property type="nucleotide sequence ID" value="NZ_LT599021.1"/>
</dbReference>
<evidence type="ECO:0000256" key="10">
    <source>
        <dbReference type="PROSITE-ProRule" id="PRU01360"/>
    </source>
</evidence>
<dbReference type="GO" id="GO:0015344">
    <property type="term" value="F:siderophore uptake transmembrane transporter activity"/>
    <property type="evidence" value="ECO:0007669"/>
    <property type="project" value="TreeGrafter"/>
</dbReference>
<comment type="similarity">
    <text evidence="10 11">Belongs to the TonB-dependent receptor family.</text>
</comment>
<dbReference type="InterPro" id="IPR012910">
    <property type="entry name" value="Plug_dom"/>
</dbReference>
<evidence type="ECO:0000256" key="2">
    <source>
        <dbReference type="ARBA" id="ARBA00022448"/>
    </source>
</evidence>
<dbReference type="InterPro" id="IPR037066">
    <property type="entry name" value="Plug_dom_sf"/>
</dbReference>
<dbReference type="Gene3D" id="2.170.130.10">
    <property type="entry name" value="TonB-dependent receptor, plug domain"/>
    <property type="match status" value="1"/>
</dbReference>
<evidence type="ECO:0000256" key="1">
    <source>
        <dbReference type="ARBA" id="ARBA00004571"/>
    </source>
</evidence>
<protein>
    <recommendedName>
        <fullName evidence="15">TonB-dependent receptor plug domain-containing protein</fullName>
    </recommendedName>
</protein>
<keyword evidence="6 11" id="KW-0798">TonB box</keyword>
<evidence type="ECO:0000256" key="5">
    <source>
        <dbReference type="ARBA" id="ARBA00022729"/>
    </source>
</evidence>
<evidence type="ECO:0000256" key="6">
    <source>
        <dbReference type="ARBA" id="ARBA00023077"/>
    </source>
</evidence>
<evidence type="ECO:0000313" key="14">
    <source>
        <dbReference type="EMBL" id="SBW06784.1"/>
    </source>
</evidence>
<proteinExistence type="inferred from homology"/>
<evidence type="ECO:0000259" key="12">
    <source>
        <dbReference type="Pfam" id="PF00593"/>
    </source>
</evidence>
<dbReference type="GO" id="GO:0009279">
    <property type="term" value="C:cell outer membrane"/>
    <property type="evidence" value="ECO:0007669"/>
    <property type="project" value="UniProtKB-SubCell"/>
</dbReference>
<sequence>MKHLFTVIILFTSIAAFSQKKYVFSGKIYSEGDNTPLAGVAIAAKEHTQSAGFSDAAGSFSLQLPSGEYSIIFKLLGYDTKHLKIRIDKDLSQDIVLTKDIVSLKEIEVLAVKSDDNVKRVQSGVEKLEIESMNKIPVLFGERDILKTIQLLPGVQTAGEGNIGFYVRGGSSDQNLILLDNATVYNPSHLFGFFSTFNSDAVDNMTIYKGSMPAQYGGRLSSTLDVSMRDGDLKNYHMNGGIGLISSRLTLEGPIQKEKSSFIVSARRTYADALARTVGVEQVKGSILYFYDLNAKLTYAFSNKDKLTLTAYHGKDKLGLDQIATMDWGNTIAALKWNHIFDSKKVSTTTLSYTDYKYNVSVDLTTGLNVMSRIRDINFNQDFVFYPNEKNLMRFGFNSIYHQIVPGELVSKDPSQLKVSPYAHRYSWENTLYASNDMKLSDKLEFSYGARLSSFSVLGGSDYYTFNEEDQSIKDTIATKRGEFLKTYWSIEPRLSVAYQLNESSSIKAAYALTRQNLHLLTTSNMSSPIDRWISNTDYIKPEVANQVSLGYFRNFQNNIFEFSAEVYYKDLKNQIDYKDGADVRAKEVIETELLFGKGRAYGLELFLKKKYGRFNGWVGYTLSRSERKIDKINDGKWYAANQHRTHDISAVGIYELSKKWTLSATWVFATGSPMTFPSGKYVIDGHAIYYYEGRNHYRAPSYHRLDLGAMCVLKKTKKYTSELSFGLYNAYARKNPYMFGFRQNEDDRSASESYMIYLFSVVPSISWNFKF</sequence>
<keyword evidence="8" id="KW-0675">Receptor</keyword>
<evidence type="ECO:0008006" key="15">
    <source>
        <dbReference type="Google" id="ProtNLM"/>
    </source>
</evidence>
<dbReference type="InterPro" id="IPR036942">
    <property type="entry name" value="Beta-barrel_TonB_sf"/>
</dbReference>
<dbReference type="Gene3D" id="2.60.40.1120">
    <property type="entry name" value="Carboxypeptidase-like, regulatory domain"/>
    <property type="match status" value="1"/>
</dbReference>
<keyword evidence="3 10" id="KW-1134">Transmembrane beta strand</keyword>
<evidence type="ECO:0000256" key="9">
    <source>
        <dbReference type="ARBA" id="ARBA00023237"/>
    </source>
</evidence>
<dbReference type="EMBL" id="FLUL01000001">
    <property type="protein sequence ID" value="SBW06784.1"/>
    <property type="molecule type" value="Genomic_DNA"/>
</dbReference>
<keyword evidence="9 10" id="KW-0998">Cell outer membrane</keyword>
<dbReference type="Pfam" id="PF07715">
    <property type="entry name" value="Plug"/>
    <property type="match status" value="1"/>
</dbReference>
<dbReference type="AlphaFoldDB" id="A0A212K4Y8"/>
<reference evidence="14" key="1">
    <citation type="submission" date="2016-04" db="EMBL/GenBank/DDBJ databases">
        <authorList>
            <person name="Evans L.H."/>
            <person name="Alamgir A."/>
            <person name="Owens N."/>
            <person name="Weber N.D."/>
            <person name="Virtaneva K."/>
            <person name="Barbian K."/>
            <person name="Babar A."/>
            <person name="Rosenke K."/>
        </authorList>
    </citation>
    <scope>NUCLEOTIDE SEQUENCE</scope>
    <source>
        <strain evidence="14">86-2</strain>
    </source>
</reference>
<feature type="domain" description="TonB-dependent receptor plug" evidence="13">
    <location>
        <begin position="142"/>
        <end position="219"/>
    </location>
</feature>
<dbReference type="Pfam" id="PF00593">
    <property type="entry name" value="TonB_dep_Rec_b-barrel"/>
    <property type="match status" value="1"/>
</dbReference>
<evidence type="ECO:0000256" key="7">
    <source>
        <dbReference type="ARBA" id="ARBA00023136"/>
    </source>
</evidence>
<dbReference type="InterPro" id="IPR039426">
    <property type="entry name" value="TonB-dep_rcpt-like"/>
</dbReference>
<evidence type="ECO:0000259" key="13">
    <source>
        <dbReference type="Pfam" id="PF07715"/>
    </source>
</evidence>
<keyword evidence="5" id="KW-0732">Signal</keyword>
<dbReference type="Pfam" id="PF13715">
    <property type="entry name" value="CarbopepD_reg_2"/>
    <property type="match status" value="1"/>
</dbReference>
<dbReference type="PANTHER" id="PTHR30069:SF29">
    <property type="entry name" value="HEMOGLOBIN AND HEMOGLOBIN-HAPTOGLOBIN-BINDING PROTEIN 1-RELATED"/>
    <property type="match status" value="1"/>
</dbReference>
<dbReference type="SUPFAM" id="SSF49464">
    <property type="entry name" value="Carboxypeptidase regulatory domain-like"/>
    <property type="match status" value="1"/>
</dbReference>
<dbReference type="InterPro" id="IPR008969">
    <property type="entry name" value="CarboxyPept-like_regulatory"/>
</dbReference>
<name>A0A212K4Y8_9BACT</name>
<keyword evidence="2 10" id="KW-0813">Transport</keyword>
<dbReference type="InterPro" id="IPR000531">
    <property type="entry name" value="Beta-barrel_TonB"/>
</dbReference>
<evidence type="ECO:0000256" key="8">
    <source>
        <dbReference type="ARBA" id="ARBA00023170"/>
    </source>
</evidence>
<comment type="subcellular location">
    <subcellularLocation>
        <location evidence="1 10">Cell outer membrane</location>
        <topology evidence="1 10">Multi-pass membrane protein</topology>
    </subcellularLocation>
</comment>